<organism evidence="2">
    <name type="scientific">Arundo donax</name>
    <name type="common">Giant reed</name>
    <name type="synonym">Donax arundinaceus</name>
    <dbReference type="NCBI Taxonomy" id="35708"/>
    <lineage>
        <taxon>Eukaryota</taxon>
        <taxon>Viridiplantae</taxon>
        <taxon>Streptophyta</taxon>
        <taxon>Embryophyta</taxon>
        <taxon>Tracheophyta</taxon>
        <taxon>Spermatophyta</taxon>
        <taxon>Magnoliopsida</taxon>
        <taxon>Liliopsida</taxon>
        <taxon>Poales</taxon>
        <taxon>Poaceae</taxon>
        <taxon>PACMAD clade</taxon>
        <taxon>Arundinoideae</taxon>
        <taxon>Arundineae</taxon>
        <taxon>Arundo</taxon>
    </lineage>
</organism>
<dbReference type="AlphaFoldDB" id="A0A0A9CEL4"/>
<feature type="compositionally biased region" description="Low complexity" evidence="1">
    <location>
        <begin position="28"/>
        <end position="57"/>
    </location>
</feature>
<evidence type="ECO:0000313" key="2">
    <source>
        <dbReference type="EMBL" id="JAD74006.1"/>
    </source>
</evidence>
<proteinExistence type="predicted"/>
<name>A0A0A9CEL4_ARUDO</name>
<dbReference type="EMBL" id="GBRH01223889">
    <property type="protein sequence ID" value="JAD74006.1"/>
    <property type="molecule type" value="Transcribed_RNA"/>
</dbReference>
<evidence type="ECO:0000256" key="1">
    <source>
        <dbReference type="SAM" id="MobiDB-lite"/>
    </source>
</evidence>
<reference evidence="2" key="2">
    <citation type="journal article" date="2015" name="Data Brief">
        <title>Shoot transcriptome of the giant reed, Arundo donax.</title>
        <authorList>
            <person name="Barrero R.A."/>
            <person name="Guerrero F.D."/>
            <person name="Moolhuijzen P."/>
            <person name="Goolsby J.A."/>
            <person name="Tidwell J."/>
            <person name="Bellgard S.E."/>
            <person name="Bellgard M.I."/>
        </authorList>
    </citation>
    <scope>NUCLEOTIDE SEQUENCE</scope>
    <source>
        <tissue evidence="2">Shoot tissue taken approximately 20 cm above the soil surface</tissue>
    </source>
</reference>
<feature type="region of interest" description="Disordered" evidence="1">
    <location>
        <begin position="15"/>
        <end position="64"/>
    </location>
</feature>
<protein>
    <submittedName>
        <fullName evidence="2">FLS2</fullName>
    </submittedName>
</protein>
<sequence>MARCPTGRWWPAMSSAAASRGTVIGRASPATAPVTSRPSSSSRPGSGARSRRSSATSRHSRSST</sequence>
<reference evidence="2" key="1">
    <citation type="submission" date="2014-09" db="EMBL/GenBank/DDBJ databases">
        <authorList>
            <person name="Magalhaes I.L.F."/>
            <person name="Oliveira U."/>
            <person name="Santos F.R."/>
            <person name="Vidigal T.H.D.A."/>
            <person name="Brescovit A.D."/>
            <person name="Santos A.J."/>
        </authorList>
    </citation>
    <scope>NUCLEOTIDE SEQUENCE</scope>
    <source>
        <tissue evidence="2">Shoot tissue taken approximately 20 cm above the soil surface</tissue>
    </source>
</reference>
<accession>A0A0A9CEL4</accession>